<evidence type="ECO:0000256" key="8">
    <source>
        <dbReference type="ARBA" id="ARBA00022692"/>
    </source>
</evidence>
<gene>
    <name evidence="14" type="ORF">L798_10475</name>
</gene>
<keyword evidence="9" id="KW-0677">Repeat</keyword>
<comment type="similarity">
    <text evidence="3">Belongs to the SWEET sugar transporter family.</text>
</comment>
<evidence type="ECO:0000256" key="1">
    <source>
        <dbReference type="ARBA" id="ARBA00004651"/>
    </source>
</evidence>
<evidence type="ECO:0000256" key="9">
    <source>
        <dbReference type="ARBA" id="ARBA00022737"/>
    </source>
</evidence>
<keyword evidence="7" id="KW-0762">Sugar transport</keyword>
<sequence length="185" mass="20453">MEGFKDVIATSASFCTILQFFTGILVCQKYVRNGTTGDSSPFPFVSGFLSSCIWLRYGFLLQDPSLIIVNTIGTSLQLAYVVTFYFYTIAKSVVVKQMLGVTAVLLALLSYTQYETDLNQAKTLVGFVASLMTVLFFAAPLTMLAHVLSVKSVDSLPLPLIMATFVCCLQWLIYGYLLEDPFIQV</sequence>
<dbReference type="GO" id="GO:0051119">
    <property type="term" value="F:sugar transmembrane transporter activity"/>
    <property type="evidence" value="ECO:0007669"/>
    <property type="project" value="InterPro"/>
</dbReference>
<dbReference type="OMA" id="CSLWLRY"/>
<comment type="subcellular location">
    <subcellularLocation>
        <location evidence="1">Cell membrane</location>
        <topology evidence="1">Multi-pass membrane protein</topology>
    </subcellularLocation>
    <subcellularLocation>
        <location evidence="2">Golgi apparatus membrane</location>
        <topology evidence="2">Multi-pass membrane protein</topology>
    </subcellularLocation>
</comment>
<dbReference type="FunFam" id="1.20.1280.290:FF:000010">
    <property type="entry name" value="Sugar transporter SWEET"/>
    <property type="match status" value="1"/>
</dbReference>
<feature type="transmembrane region" description="Helical" evidence="13">
    <location>
        <begin position="124"/>
        <end position="148"/>
    </location>
</feature>
<keyword evidence="11" id="KW-0333">Golgi apparatus</keyword>
<keyword evidence="12 13" id="KW-0472">Membrane</keyword>
<evidence type="ECO:0000313" key="15">
    <source>
        <dbReference type="Proteomes" id="UP000027135"/>
    </source>
</evidence>
<protein>
    <recommendedName>
        <fullName evidence="4">Sugar transporter SWEET1</fullName>
    </recommendedName>
</protein>
<dbReference type="eggNOG" id="KOG1623">
    <property type="taxonomic scope" value="Eukaryota"/>
</dbReference>
<dbReference type="Gene3D" id="1.20.1280.290">
    <property type="match status" value="2"/>
</dbReference>
<evidence type="ECO:0000256" key="10">
    <source>
        <dbReference type="ARBA" id="ARBA00022989"/>
    </source>
</evidence>
<name>A0A067R7P8_ZOONE</name>
<accession>A0A067R7P8</accession>
<keyword evidence="10 13" id="KW-1133">Transmembrane helix</keyword>
<feature type="transmembrane region" description="Helical" evidence="13">
    <location>
        <begin position="160"/>
        <end position="178"/>
    </location>
</feature>
<dbReference type="FunCoup" id="A0A067R7P8">
    <property type="interactions" value="266"/>
</dbReference>
<evidence type="ECO:0000256" key="13">
    <source>
        <dbReference type="SAM" id="Phobius"/>
    </source>
</evidence>
<dbReference type="InParanoid" id="A0A067R7P8"/>
<keyword evidence="8 13" id="KW-0812">Transmembrane</keyword>
<feature type="transmembrane region" description="Helical" evidence="13">
    <location>
        <begin position="7"/>
        <end position="26"/>
    </location>
</feature>
<dbReference type="AlphaFoldDB" id="A0A067R7P8"/>
<dbReference type="GO" id="GO:0005886">
    <property type="term" value="C:plasma membrane"/>
    <property type="evidence" value="ECO:0007669"/>
    <property type="project" value="UniProtKB-SubCell"/>
</dbReference>
<evidence type="ECO:0000256" key="4">
    <source>
        <dbReference type="ARBA" id="ARBA00021741"/>
    </source>
</evidence>
<dbReference type="EMBL" id="KK852823">
    <property type="protein sequence ID" value="KDR15497.1"/>
    <property type="molecule type" value="Genomic_DNA"/>
</dbReference>
<evidence type="ECO:0000256" key="12">
    <source>
        <dbReference type="ARBA" id="ARBA00023136"/>
    </source>
</evidence>
<evidence type="ECO:0000256" key="3">
    <source>
        <dbReference type="ARBA" id="ARBA00007809"/>
    </source>
</evidence>
<feature type="transmembrane region" description="Helical" evidence="13">
    <location>
        <begin position="66"/>
        <end position="87"/>
    </location>
</feature>
<dbReference type="PANTHER" id="PTHR10791:SF112">
    <property type="entry name" value="SUGAR TRANSPORTER SWEET1"/>
    <property type="match status" value="1"/>
</dbReference>
<evidence type="ECO:0000256" key="6">
    <source>
        <dbReference type="ARBA" id="ARBA00022475"/>
    </source>
</evidence>
<evidence type="ECO:0000313" key="14">
    <source>
        <dbReference type="EMBL" id="KDR15497.1"/>
    </source>
</evidence>
<dbReference type="PANTHER" id="PTHR10791">
    <property type="entry name" value="RAG1-ACTIVATING PROTEIN 1"/>
    <property type="match status" value="1"/>
</dbReference>
<keyword evidence="6" id="KW-1003">Cell membrane</keyword>
<evidence type="ECO:0000256" key="7">
    <source>
        <dbReference type="ARBA" id="ARBA00022597"/>
    </source>
</evidence>
<dbReference type="GO" id="GO:0000139">
    <property type="term" value="C:Golgi membrane"/>
    <property type="evidence" value="ECO:0007669"/>
    <property type="project" value="UniProtKB-SubCell"/>
</dbReference>
<reference evidence="14 15" key="1">
    <citation type="journal article" date="2014" name="Nat. Commun.">
        <title>Molecular traces of alternative social organization in a termite genome.</title>
        <authorList>
            <person name="Terrapon N."/>
            <person name="Li C."/>
            <person name="Robertson H.M."/>
            <person name="Ji L."/>
            <person name="Meng X."/>
            <person name="Booth W."/>
            <person name="Chen Z."/>
            <person name="Childers C.P."/>
            <person name="Glastad K.M."/>
            <person name="Gokhale K."/>
            <person name="Gowin J."/>
            <person name="Gronenberg W."/>
            <person name="Hermansen R.A."/>
            <person name="Hu H."/>
            <person name="Hunt B.G."/>
            <person name="Huylmans A.K."/>
            <person name="Khalil S.M."/>
            <person name="Mitchell R.D."/>
            <person name="Munoz-Torres M.C."/>
            <person name="Mustard J.A."/>
            <person name="Pan H."/>
            <person name="Reese J.T."/>
            <person name="Scharf M.E."/>
            <person name="Sun F."/>
            <person name="Vogel H."/>
            <person name="Xiao J."/>
            <person name="Yang W."/>
            <person name="Yang Z."/>
            <person name="Yang Z."/>
            <person name="Zhou J."/>
            <person name="Zhu J."/>
            <person name="Brent C.S."/>
            <person name="Elsik C.G."/>
            <person name="Goodisman M.A."/>
            <person name="Liberles D.A."/>
            <person name="Roe R.M."/>
            <person name="Vargo E.L."/>
            <person name="Vilcinskas A."/>
            <person name="Wang J."/>
            <person name="Bornberg-Bauer E."/>
            <person name="Korb J."/>
            <person name="Zhang G."/>
            <person name="Liebig J."/>
        </authorList>
    </citation>
    <scope>NUCLEOTIDE SEQUENCE [LARGE SCALE GENOMIC DNA]</scope>
    <source>
        <tissue evidence="14">Whole organism</tissue>
    </source>
</reference>
<proteinExistence type="inferred from homology"/>
<dbReference type="InterPro" id="IPR047664">
    <property type="entry name" value="SWEET"/>
</dbReference>
<evidence type="ECO:0000256" key="2">
    <source>
        <dbReference type="ARBA" id="ARBA00004653"/>
    </source>
</evidence>
<organism evidence="14 15">
    <name type="scientific">Zootermopsis nevadensis</name>
    <name type="common">Dampwood termite</name>
    <dbReference type="NCBI Taxonomy" id="136037"/>
    <lineage>
        <taxon>Eukaryota</taxon>
        <taxon>Metazoa</taxon>
        <taxon>Ecdysozoa</taxon>
        <taxon>Arthropoda</taxon>
        <taxon>Hexapoda</taxon>
        <taxon>Insecta</taxon>
        <taxon>Pterygota</taxon>
        <taxon>Neoptera</taxon>
        <taxon>Polyneoptera</taxon>
        <taxon>Dictyoptera</taxon>
        <taxon>Blattodea</taxon>
        <taxon>Blattoidea</taxon>
        <taxon>Termitoidae</taxon>
        <taxon>Termopsidae</taxon>
        <taxon>Zootermopsis</taxon>
    </lineage>
</organism>
<evidence type="ECO:0000256" key="11">
    <source>
        <dbReference type="ARBA" id="ARBA00023034"/>
    </source>
</evidence>
<feature type="transmembrane region" description="Helical" evidence="13">
    <location>
        <begin position="93"/>
        <end position="112"/>
    </location>
</feature>
<dbReference type="InterPro" id="IPR004316">
    <property type="entry name" value="SWEET_rpt"/>
</dbReference>
<keyword evidence="5" id="KW-0813">Transport</keyword>
<keyword evidence="15" id="KW-1185">Reference proteome</keyword>
<dbReference type="Proteomes" id="UP000027135">
    <property type="component" value="Unassembled WGS sequence"/>
</dbReference>
<feature type="transmembrane region" description="Helical" evidence="13">
    <location>
        <begin position="41"/>
        <end position="59"/>
    </location>
</feature>
<evidence type="ECO:0000256" key="5">
    <source>
        <dbReference type="ARBA" id="ARBA00022448"/>
    </source>
</evidence>
<dbReference type="Pfam" id="PF03083">
    <property type="entry name" value="MtN3_slv"/>
    <property type="match status" value="2"/>
</dbReference>